<dbReference type="GO" id="GO:0003700">
    <property type="term" value="F:DNA-binding transcription factor activity"/>
    <property type="evidence" value="ECO:0007669"/>
    <property type="project" value="InterPro"/>
</dbReference>
<dbReference type="SMART" id="SM01134">
    <property type="entry name" value="DeoRC"/>
    <property type="match status" value="1"/>
</dbReference>
<dbReference type="InterPro" id="IPR014036">
    <property type="entry name" value="DeoR-like_C"/>
</dbReference>
<organism evidence="4 5">
    <name type="scientific">Shouchella clausii</name>
    <name type="common">Alkalihalobacillus clausii</name>
    <dbReference type="NCBI Taxonomy" id="79880"/>
    <lineage>
        <taxon>Bacteria</taxon>
        <taxon>Bacillati</taxon>
        <taxon>Bacillota</taxon>
        <taxon>Bacilli</taxon>
        <taxon>Bacillales</taxon>
        <taxon>Bacillaceae</taxon>
        <taxon>Shouchella</taxon>
    </lineage>
</organism>
<dbReference type="GO" id="GO:0003677">
    <property type="term" value="F:DNA binding"/>
    <property type="evidence" value="ECO:0007669"/>
    <property type="project" value="UniProtKB-KW"/>
</dbReference>
<accession>A0A268NXB2</accession>
<dbReference type="SUPFAM" id="SSF46785">
    <property type="entry name" value="Winged helix' DNA-binding domain"/>
    <property type="match status" value="1"/>
</dbReference>
<name>A0A268NXB2_SHOCL</name>
<dbReference type="PANTHER" id="PTHR30363:SF44">
    <property type="entry name" value="AGA OPERON TRANSCRIPTIONAL REPRESSOR-RELATED"/>
    <property type="match status" value="1"/>
</dbReference>
<comment type="caution">
    <text evidence="4">The sequence shown here is derived from an EMBL/GenBank/DDBJ whole genome shotgun (WGS) entry which is preliminary data.</text>
</comment>
<keyword evidence="1" id="KW-0805">Transcription regulation</keyword>
<dbReference type="Gene3D" id="1.10.10.10">
    <property type="entry name" value="Winged helix-like DNA-binding domain superfamily/Winged helix DNA-binding domain"/>
    <property type="match status" value="1"/>
</dbReference>
<reference evidence="4 5" key="1">
    <citation type="submission" date="2017-07" db="EMBL/GenBank/DDBJ databases">
        <title>Isolation and whole genome analysis of endospore-forming bacteria from heroin.</title>
        <authorList>
            <person name="Kalinowski J."/>
            <person name="Ahrens B."/>
            <person name="Al-Dilaimi A."/>
            <person name="Winkler A."/>
            <person name="Wibberg D."/>
            <person name="Schleenbecker U."/>
            <person name="Ruckert C."/>
            <person name="Wolfel R."/>
            <person name="Grass G."/>
        </authorList>
    </citation>
    <scope>NUCLEOTIDE SEQUENCE [LARGE SCALE GENOMIC DNA]</scope>
    <source>
        <strain evidence="4 5">7539</strain>
    </source>
</reference>
<evidence type="ECO:0000313" key="4">
    <source>
        <dbReference type="EMBL" id="PAE87889.1"/>
    </source>
</evidence>
<dbReference type="InterPro" id="IPR036388">
    <property type="entry name" value="WH-like_DNA-bd_sf"/>
</dbReference>
<dbReference type="PANTHER" id="PTHR30363">
    <property type="entry name" value="HTH-TYPE TRANSCRIPTIONAL REGULATOR SRLR-RELATED"/>
    <property type="match status" value="1"/>
</dbReference>
<gene>
    <name evidence="4" type="ORF">CHH72_16015</name>
</gene>
<sequence length="251" mass="28142">MFTLERHEKLLAYLAKHKSIRVSQASEWLGVTEKTIRLDLERLEEKKLLKRVHGGAVLMETDTSLFPIQEREQRNEKEKHAIAEKAKALICENDVILLDGGSTTLALAERLGDKPMTVITNDIRIANALYEKEAIQLILLGGTRLGTSSALYSQQTTAMLKSLYVQKVFLGATGVSIDHGLSILNSFHYEWKRAAINCGRKTILLSDSSKFGQVGLMRFADITEIDELVSDDLLDSETRSVLEDEYGINVY</sequence>
<dbReference type="PRINTS" id="PR00037">
    <property type="entry name" value="HTHLACR"/>
</dbReference>
<dbReference type="AlphaFoldDB" id="A0A268NXB2"/>
<evidence type="ECO:0000256" key="1">
    <source>
        <dbReference type="ARBA" id="ARBA00023015"/>
    </source>
</evidence>
<dbReference type="InterPro" id="IPR001034">
    <property type="entry name" value="DeoR_HTH"/>
</dbReference>
<keyword evidence="4" id="KW-0238">DNA-binding</keyword>
<dbReference type="InterPro" id="IPR036390">
    <property type="entry name" value="WH_DNA-bd_sf"/>
</dbReference>
<dbReference type="Proteomes" id="UP000216207">
    <property type="component" value="Unassembled WGS sequence"/>
</dbReference>
<dbReference type="PROSITE" id="PS51000">
    <property type="entry name" value="HTH_DEOR_2"/>
    <property type="match status" value="1"/>
</dbReference>
<protein>
    <submittedName>
        <fullName evidence="4">DNA-binding transcriptional regulator</fullName>
    </submittedName>
</protein>
<dbReference type="SMART" id="SM00420">
    <property type="entry name" value="HTH_DEOR"/>
    <property type="match status" value="1"/>
</dbReference>
<proteinExistence type="predicted"/>
<dbReference type="Gene3D" id="3.40.50.1360">
    <property type="match status" value="1"/>
</dbReference>
<keyword evidence="2" id="KW-0804">Transcription</keyword>
<dbReference type="Pfam" id="PF00455">
    <property type="entry name" value="DeoRC"/>
    <property type="match status" value="1"/>
</dbReference>
<feature type="domain" description="HTH deoR-type" evidence="3">
    <location>
        <begin position="3"/>
        <end position="58"/>
    </location>
</feature>
<evidence type="ECO:0000256" key="2">
    <source>
        <dbReference type="ARBA" id="ARBA00023163"/>
    </source>
</evidence>
<evidence type="ECO:0000259" key="3">
    <source>
        <dbReference type="PROSITE" id="PS51000"/>
    </source>
</evidence>
<evidence type="ECO:0000313" key="5">
    <source>
        <dbReference type="Proteomes" id="UP000216207"/>
    </source>
</evidence>
<dbReference type="EMBL" id="NPCC01000026">
    <property type="protein sequence ID" value="PAE87889.1"/>
    <property type="molecule type" value="Genomic_DNA"/>
</dbReference>
<dbReference type="InterPro" id="IPR037171">
    <property type="entry name" value="NagB/RpiA_transferase-like"/>
</dbReference>
<dbReference type="Pfam" id="PF08220">
    <property type="entry name" value="HTH_DeoR"/>
    <property type="match status" value="1"/>
</dbReference>
<dbReference type="RefSeq" id="WP_095237323.1">
    <property type="nucleotide sequence ID" value="NZ_JAUPFF010000005.1"/>
</dbReference>
<dbReference type="InterPro" id="IPR050313">
    <property type="entry name" value="Carb_Metab_HTH_regulators"/>
</dbReference>
<dbReference type="SUPFAM" id="SSF100950">
    <property type="entry name" value="NagB/RpiA/CoA transferase-like"/>
    <property type="match status" value="1"/>
</dbReference>